<feature type="transmembrane region" description="Helical" evidence="1">
    <location>
        <begin position="225"/>
        <end position="244"/>
    </location>
</feature>
<dbReference type="InterPro" id="IPR021994">
    <property type="entry name" value="DUF3592"/>
</dbReference>
<evidence type="ECO:0000256" key="1">
    <source>
        <dbReference type="SAM" id="Phobius"/>
    </source>
</evidence>
<evidence type="ECO:0000313" key="3">
    <source>
        <dbReference type="EMBL" id="MDS0281949.1"/>
    </source>
</evidence>
<sequence>MPSQPRMLGLVVALTLLVSGGVLATGQYYRLSGYESTTATVERAQVQPQYADGVDSADVATTADQGVQQPEFGLRDVVYRPNVTYTYSVDGERYTGENVASGTDIVTDNRSDAAAFLPVGRAGATTTVYYDPAEPADAHLLRRYSFFPGGLLLVAGLLVLTDTLTPSLRVVRFLTEKVPFATLERVPAVERTALTDPSDDPTAVLDSLRTWEGREPPIRGGASPAVWVLCYLLIADLAIVYFALSSRPYDLWALVPVVAVATGFMRLAFQRLEP</sequence>
<reference evidence="3 4" key="1">
    <citation type="submission" date="2022-06" db="EMBL/GenBank/DDBJ databases">
        <title>Halomicroarcula sp. a new haloarchaeum isolate from saline soil.</title>
        <authorList>
            <person name="Strakova D."/>
            <person name="Galisteo C."/>
            <person name="Sanchez-Porro C."/>
            <person name="Ventosa A."/>
        </authorList>
    </citation>
    <scope>NUCLEOTIDE SEQUENCE [LARGE SCALE GENOMIC DNA]</scope>
    <source>
        <strain evidence="3 4">S3CR25-11</strain>
    </source>
</reference>
<organism evidence="3 4">
    <name type="scientific">Haloarcula onubensis</name>
    <dbReference type="NCBI Taxonomy" id="2950539"/>
    <lineage>
        <taxon>Archaea</taxon>
        <taxon>Methanobacteriati</taxon>
        <taxon>Methanobacteriota</taxon>
        <taxon>Stenosarchaea group</taxon>
        <taxon>Halobacteria</taxon>
        <taxon>Halobacteriales</taxon>
        <taxon>Haloarculaceae</taxon>
        <taxon>Haloarcula</taxon>
    </lineage>
</organism>
<dbReference type="Pfam" id="PF12158">
    <property type="entry name" value="DUF3592"/>
    <property type="match status" value="1"/>
</dbReference>
<feature type="transmembrane region" description="Helical" evidence="1">
    <location>
        <begin position="251"/>
        <end position="269"/>
    </location>
</feature>
<evidence type="ECO:0000259" key="2">
    <source>
        <dbReference type="Pfam" id="PF12158"/>
    </source>
</evidence>
<comment type="caution">
    <text evidence="3">The sequence shown here is derived from an EMBL/GenBank/DDBJ whole genome shotgun (WGS) entry which is preliminary data.</text>
</comment>
<keyword evidence="1" id="KW-0472">Membrane</keyword>
<keyword evidence="1" id="KW-0812">Transmembrane</keyword>
<keyword evidence="1" id="KW-1133">Transmembrane helix</keyword>
<feature type="domain" description="DUF3592" evidence="2">
    <location>
        <begin position="74"/>
        <end position="143"/>
    </location>
</feature>
<accession>A0ABU2FMG1</accession>
<evidence type="ECO:0000313" key="4">
    <source>
        <dbReference type="Proteomes" id="UP001268864"/>
    </source>
</evidence>
<dbReference type="Proteomes" id="UP001268864">
    <property type="component" value="Unassembled WGS sequence"/>
</dbReference>
<keyword evidence="4" id="KW-1185">Reference proteome</keyword>
<gene>
    <name evidence="3" type="ORF">NDI86_07415</name>
</gene>
<proteinExistence type="predicted"/>
<dbReference type="EMBL" id="JAMQOS010000002">
    <property type="protein sequence ID" value="MDS0281949.1"/>
    <property type="molecule type" value="Genomic_DNA"/>
</dbReference>
<name>A0ABU2FMG1_9EURY</name>
<protein>
    <submittedName>
        <fullName evidence="3">DUF3592 domain-containing protein</fullName>
    </submittedName>
</protein>